<dbReference type="InterPro" id="IPR029063">
    <property type="entry name" value="SAM-dependent_MTases_sf"/>
</dbReference>
<evidence type="ECO:0000313" key="4">
    <source>
        <dbReference type="Proteomes" id="UP000638313"/>
    </source>
</evidence>
<dbReference type="AlphaFoldDB" id="A0A919B8I6"/>
<evidence type="ECO:0000256" key="1">
    <source>
        <dbReference type="SAM" id="MobiDB-lite"/>
    </source>
</evidence>
<organism evidence="3 4">
    <name type="scientific">Streptomyces mashuensis</name>
    <dbReference type="NCBI Taxonomy" id="33904"/>
    <lineage>
        <taxon>Bacteria</taxon>
        <taxon>Bacillati</taxon>
        <taxon>Actinomycetota</taxon>
        <taxon>Actinomycetes</taxon>
        <taxon>Kitasatosporales</taxon>
        <taxon>Streptomycetaceae</taxon>
        <taxon>Streptomyces</taxon>
    </lineage>
</organism>
<gene>
    <name evidence="3" type="ORF">GCM10010218_60270</name>
</gene>
<reference evidence="3" key="1">
    <citation type="journal article" date="2014" name="Int. J. Syst. Evol. Microbiol.">
        <title>Complete genome sequence of Corynebacterium casei LMG S-19264T (=DSM 44701T), isolated from a smear-ripened cheese.</title>
        <authorList>
            <consortium name="US DOE Joint Genome Institute (JGI-PGF)"/>
            <person name="Walter F."/>
            <person name="Albersmeier A."/>
            <person name="Kalinowski J."/>
            <person name="Ruckert C."/>
        </authorList>
    </citation>
    <scope>NUCLEOTIDE SEQUENCE</scope>
    <source>
        <strain evidence="3">JCM 4059</strain>
    </source>
</reference>
<dbReference type="CDD" id="cd02440">
    <property type="entry name" value="AdoMet_MTases"/>
    <property type="match status" value="1"/>
</dbReference>
<dbReference type="Proteomes" id="UP000638313">
    <property type="component" value="Unassembled WGS sequence"/>
</dbReference>
<reference evidence="3" key="2">
    <citation type="submission" date="2020-09" db="EMBL/GenBank/DDBJ databases">
        <authorList>
            <person name="Sun Q."/>
            <person name="Ohkuma M."/>
        </authorList>
    </citation>
    <scope>NUCLEOTIDE SEQUENCE</scope>
    <source>
        <strain evidence="3">JCM 4059</strain>
    </source>
</reference>
<name>A0A919B8I6_9ACTN</name>
<dbReference type="EMBL" id="BNBD01000020">
    <property type="protein sequence ID" value="GHF70889.1"/>
    <property type="molecule type" value="Genomic_DNA"/>
</dbReference>
<dbReference type="InterPro" id="IPR041698">
    <property type="entry name" value="Methyltransf_25"/>
</dbReference>
<proteinExistence type="predicted"/>
<keyword evidence="4" id="KW-1185">Reference proteome</keyword>
<dbReference type="Pfam" id="PF13649">
    <property type="entry name" value="Methyltransf_25"/>
    <property type="match status" value="1"/>
</dbReference>
<feature type="region of interest" description="Disordered" evidence="1">
    <location>
        <begin position="1"/>
        <end position="27"/>
    </location>
</feature>
<feature type="domain" description="Methyltransferase" evidence="2">
    <location>
        <begin position="67"/>
        <end position="163"/>
    </location>
</feature>
<protein>
    <recommendedName>
        <fullName evidence="2">Methyltransferase domain-containing protein</fullName>
    </recommendedName>
</protein>
<dbReference type="PANTHER" id="PTHR43591">
    <property type="entry name" value="METHYLTRANSFERASE"/>
    <property type="match status" value="1"/>
</dbReference>
<accession>A0A919B8I6</accession>
<evidence type="ECO:0000313" key="3">
    <source>
        <dbReference type="EMBL" id="GHF70889.1"/>
    </source>
</evidence>
<dbReference type="SUPFAM" id="SSF53335">
    <property type="entry name" value="S-adenosyl-L-methionine-dependent methyltransferases"/>
    <property type="match status" value="1"/>
</dbReference>
<evidence type="ECO:0000259" key="2">
    <source>
        <dbReference type="Pfam" id="PF13649"/>
    </source>
</evidence>
<sequence>MSREPAAGSQQPGHGHREPTGEGNPVSRQQYDEIGEAFEGFKSLPLEQYVVVPGFLAMVGDVRGKTVLDLASGTGFYSREFKRRGATEVLGIDISGEMVSVARALEERDPLGVRYEIGDVAELRNLDRQFDIVLAVQLLGYAEDIATAERMCRNAHRSLKPGGEFFLLNQSPDFRFDGPSPEKYGFRSELTGEEAETGPQVRVTALLDPPVSFVANRPRREVYEECLRVAGFSDVTWVPLEVSEAGMRKYGADFWADYRANPPLEMLRCRASGVSVILDD</sequence>
<comment type="caution">
    <text evidence="3">The sequence shown here is derived from an EMBL/GenBank/DDBJ whole genome shotgun (WGS) entry which is preliminary data.</text>
</comment>
<dbReference type="GO" id="GO:0008168">
    <property type="term" value="F:methyltransferase activity"/>
    <property type="evidence" value="ECO:0007669"/>
    <property type="project" value="UniProtKB-ARBA"/>
</dbReference>
<dbReference type="Gene3D" id="3.40.50.150">
    <property type="entry name" value="Vaccinia Virus protein VP39"/>
    <property type="match status" value="1"/>
</dbReference>